<evidence type="ECO:0000256" key="2">
    <source>
        <dbReference type="SAM" id="Phobius"/>
    </source>
</evidence>
<protein>
    <recommendedName>
        <fullName evidence="5">Transmembrane protein</fullName>
    </recommendedName>
</protein>
<keyword evidence="3" id="KW-0614">Plasmid</keyword>
<geneLocation type="plasmid" evidence="3 4">
    <name>unnamed</name>
</geneLocation>
<accession>A0AAD0S9U2</accession>
<evidence type="ECO:0000313" key="4">
    <source>
        <dbReference type="Proteomes" id="UP000261758"/>
    </source>
</evidence>
<keyword evidence="2" id="KW-0472">Membrane</keyword>
<dbReference type="RefSeq" id="WP_118870304.1">
    <property type="nucleotide sequence ID" value="NZ_CP022760.1"/>
</dbReference>
<gene>
    <name evidence="3" type="ORF">CJO77_19060</name>
</gene>
<evidence type="ECO:0000256" key="1">
    <source>
        <dbReference type="SAM" id="MobiDB-lite"/>
    </source>
</evidence>
<reference evidence="3 4" key="1">
    <citation type="submission" date="2017-08" db="EMBL/GenBank/DDBJ databases">
        <title>Genome sequences of Ralstonia solanacearum Species Complex (RSSC) isolated from Potato bacterial wilts in Korea.</title>
        <authorList>
            <person name="Cho H."/>
            <person name="Song E.-S."/>
            <person name="Lee Y.K."/>
            <person name="Lee S."/>
            <person name="Lee S.-W."/>
            <person name="Jo A."/>
            <person name="Kim J.-G."/>
            <person name="Hwang I."/>
        </authorList>
    </citation>
    <scope>NUCLEOTIDE SEQUENCE [LARGE SCALE GENOMIC DNA]</scope>
    <source>
        <strain evidence="3 4">T98</strain>
        <plasmid evidence="3 4">unnamed</plasmid>
    </source>
</reference>
<organism evidence="3 4">
    <name type="scientific">Ralstonia solanacearum</name>
    <name type="common">Pseudomonas solanacearum</name>
    <dbReference type="NCBI Taxonomy" id="305"/>
    <lineage>
        <taxon>Bacteria</taxon>
        <taxon>Pseudomonadati</taxon>
        <taxon>Pseudomonadota</taxon>
        <taxon>Betaproteobacteria</taxon>
        <taxon>Burkholderiales</taxon>
        <taxon>Burkholderiaceae</taxon>
        <taxon>Ralstonia</taxon>
        <taxon>Ralstonia solanacearum species complex</taxon>
    </lineage>
</organism>
<feature type="region of interest" description="Disordered" evidence="1">
    <location>
        <begin position="72"/>
        <end position="104"/>
    </location>
</feature>
<feature type="transmembrane region" description="Helical" evidence="2">
    <location>
        <begin position="45"/>
        <end position="67"/>
    </location>
</feature>
<evidence type="ECO:0008006" key="5">
    <source>
        <dbReference type="Google" id="ProtNLM"/>
    </source>
</evidence>
<name>A0AAD0S9U2_RALSL</name>
<keyword evidence="2" id="KW-1133">Transmembrane helix</keyword>
<dbReference type="Proteomes" id="UP000261758">
    <property type="component" value="Plasmid unnamed"/>
</dbReference>
<keyword evidence="2" id="KW-0812">Transmembrane</keyword>
<dbReference type="EMBL" id="CP022760">
    <property type="protein sequence ID" value="AXV83681.1"/>
    <property type="molecule type" value="Genomic_DNA"/>
</dbReference>
<sequence length="104" mass="10339">MMHASRPGNSGSICVDRWSSMIDLPISPATLRASASATLALNSGYHMAFLSGAIFAAAAGVLGGLLLRRGQSDGAGAQPAADSDDVTTAHPVPATGNAAATAHH</sequence>
<evidence type="ECO:0000313" key="3">
    <source>
        <dbReference type="EMBL" id="AXV83681.1"/>
    </source>
</evidence>
<dbReference type="AlphaFoldDB" id="A0AAD0S9U2"/>
<proteinExistence type="predicted"/>